<gene>
    <name evidence="5" type="ORF">GCM10022255_091710</name>
</gene>
<name>A0ABP8DP80_9ACTN</name>
<evidence type="ECO:0000256" key="3">
    <source>
        <dbReference type="ARBA" id="ARBA00023121"/>
    </source>
</evidence>
<keyword evidence="6" id="KW-1185">Reference proteome</keyword>
<dbReference type="Pfam" id="PF05719">
    <property type="entry name" value="GPP34"/>
    <property type="match status" value="1"/>
</dbReference>
<comment type="caution">
    <text evidence="5">The sequence shown here is derived from an EMBL/GenBank/DDBJ whole genome shotgun (WGS) entry which is preliminary data.</text>
</comment>
<keyword evidence="3" id="KW-0446">Lipid-binding</keyword>
<dbReference type="InterPro" id="IPR038261">
    <property type="entry name" value="GPP34-like_sf"/>
</dbReference>
<comment type="subcellular location">
    <subcellularLocation>
        <location evidence="1">Golgi apparatus membrane</location>
        <topology evidence="1">Peripheral membrane protein</topology>
        <orientation evidence="1">Cytoplasmic side</orientation>
    </subcellularLocation>
</comment>
<organism evidence="5 6">
    <name type="scientific">Dactylosporangium darangshiense</name>
    <dbReference type="NCBI Taxonomy" id="579108"/>
    <lineage>
        <taxon>Bacteria</taxon>
        <taxon>Bacillati</taxon>
        <taxon>Actinomycetota</taxon>
        <taxon>Actinomycetes</taxon>
        <taxon>Micromonosporales</taxon>
        <taxon>Micromonosporaceae</taxon>
        <taxon>Dactylosporangium</taxon>
    </lineage>
</organism>
<dbReference type="RefSeq" id="WP_345137868.1">
    <property type="nucleotide sequence ID" value="NZ_BAABAT010000043.1"/>
</dbReference>
<dbReference type="Proteomes" id="UP001500620">
    <property type="component" value="Unassembled WGS sequence"/>
</dbReference>
<reference evidence="6" key="1">
    <citation type="journal article" date="2019" name="Int. J. Syst. Evol. Microbiol.">
        <title>The Global Catalogue of Microorganisms (GCM) 10K type strain sequencing project: providing services to taxonomists for standard genome sequencing and annotation.</title>
        <authorList>
            <consortium name="The Broad Institute Genomics Platform"/>
            <consortium name="The Broad Institute Genome Sequencing Center for Infectious Disease"/>
            <person name="Wu L."/>
            <person name="Ma J."/>
        </authorList>
    </citation>
    <scope>NUCLEOTIDE SEQUENCE [LARGE SCALE GENOMIC DNA]</scope>
    <source>
        <strain evidence="6">JCM 17441</strain>
    </source>
</reference>
<keyword evidence="2" id="KW-0333">Golgi apparatus</keyword>
<evidence type="ECO:0000313" key="6">
    <source>
        <dbReference type="Proteomes" id="UP001500620"/>
    </source>
</evidence>
<protein>
    <submittedName>
        <fullName evidence="5">Uncharacterized protein</fullName>
    </submittedName>
</protein>
<accession>A0ABP8DP80</accession>
<dbReference type="Gene3D" id="1.10.3630.10">
    <property type="entry name" value="yeast vps74-n-term truncation variant domain like"/>
    <property type="match status" value="1"/>
</dbReference>
<dbReference type="InterPro" id="IPR008628">
    <property type="entry name" value="GPP34-like"/>
</dbReference>
<sequence length="178" mass="19210">MAGPVLPEELLLAAHPADRPFGWHGGVLAVRVAGAALGELVLAGRVAPHAKGLRRTGGADPIGHPLLDAMLADTAAMGDGAAVWVHGWAPRAYAHARDALLAGGALRHERHRRLWWRTDLTRLAEGHPGRAEVIERLREPESRRDRLLAGLLHALGREPAEDAWVIDTVRRATRIGVD</sequence>
<evidence type="ECO:0000256" key="2">
    <source>
        <dbReference type="ARBA" id="ARBA00023034"/>
    </source>
</evidence>
<proteinExistence type="predicted"/>
<dbReference type="EMBL" id="BAABAT010000043">
    <property type="protein sequence ID" value="GAA4260963.1"/>
    <property type="molecule type" value="Genomic_DNA"/>
</dbReference>
<evidence type="ECO:0000256" key="4">
    <source>
        <dbReference type="ARBA" id="ARBA00023136"/>
    </source>
</evidence>
<evidence type="ECO:0000313" key="5">
    <source>
        <dbReference type="EMBL" id="GAA4260963.1"/>
    </source>
</evidence>
<evidence type="ECO:0000256" key="1">
    <source>
        <dbReference type="ARBA" id="ARBA00004255"/>
    </source>
</evidence>
<keyword evidence="4" id="KW-0472">Membrane</keyword>